<dbReference type="Proteomes" id="UP000197334">
    <property type="component" value="Unassembled WGS sequence"/>
</dbReference>
<evidence type="ECO:0000313" key="3">
    <source>
        <dbReference type="EMBL" id="OWV29075.1"/>
    </source>
</evidence>
<protein>
    <submittedName>
        <fullName evidence="3">Amidase</fullName>
    </submittedName>
</protein>
<name>A0A246RZT3_9GAMM</name>
<comment type="caution">
    <text evidence="3">The sequence shown here is derived from an EMBL/GenBank/DDBJ whole genome shotgun (WGS) entry which is preliminary data.</text>
</comment>
<dbReference type="AlphaFoldDB" id="A0A246RZT3"/>
<sequence>MNDSNMTIATFQAALKEGRAEPYDWWHACAAQIQKREPEVQAWEALAPRLPALLSDVDVASKPLYGVPVGIKDIIDTTSMPITWGTRGYLRSSGSQLNAALVTLLEQQGALIMGKTVSTEFAYFTPGKTRNPHDPTRTPGGSSSGSAAAVATGMVPLAFGTQTAGSIIRPASYCGVFGFKPTFGTLSCDGVKPLAASLDTLGWFTRHIDDICMTFSALTQAPTIRALDNLKGVRVGIHSLPVDEPLTPDVEQALANAQALFEQAGAEVVPLNLDARYEALVEHQKVVMSYEAAQSLASEYKNYAAKMGVKLVELIQQGRNTSFHRYLEAKRATSEMQQALAQVFSEQVDIILAASAQGEAPKGLDATGDPIYCRAWTLLGVPCLNLPLSQSSAGMPVGVQIIADRWQDVKLLQIARMLMKMSSSSPAQ</sequence>
<dbReference type="PANTHER" id="PTHR11895:SF151">
    <property type="entry name" value="GLUTAMYL-TRNA(GLN) AMIDOTRANSFERASE SUBUNIT A"/>
    <property type="match status" value="1"/>
</dbReference>
<evidence type="ECO:0000313" key="4">
    <source>
        <dbReference type="Proteomes" id="UP000197334"/>
    </source>
</evidence>
<keyword evidence="4" id="KW-1185">Reference proteome</keyword>
<reference evidence="3 4" key="1">
    <citation type="submission" date="2014-08" db="EMBL/GenBank/DDBJ databases">
        <title>Draft genome sequence of a novel L-asparaginase producing marine bacterium, Halomonas campaniensis.</title>
        <authorList>
            <person name="Sundarakrishnan B."/>
            <person name="Moushumi Priya A."/>
            <person name="Raman G."/>
            <person name="Sakthivel N."/>
            <person name="Park S."/>
            <person name="Jayachandran S."/>
        </authorList>
    </citation>
    <scope>NUCLEOTIDE SEQUENCE [LARGE SCALE GENOMIC DNA]</scope>
    <source>
        <strain evidence="3 4">SK03</strain>
    </source>
</reference>
<organism evidence="3 4">
    <name type="scientific">Halomonas campaniensis</name>
    <dbReference type="NCBI Taxonomy" id="213554"/>
    <lineage>
        <taxon>Bacteria</taxon>
        <taxon>Pseudomonadati</taxon>
        <taxon>Pseudomonadota</taxon>
        <taxon>Gammaproteobacteria</taxon>
        <taxon>Oceanospirillales</taxon>
        <taxon>Halomonadaceae</taxon>
        <taxon>Halomonas</taxon>
    </lineage>
</organism>
<dbReference type="SUPFAM" id="SSF75304">
    <property type="entry name" value="Amidase signature (AS) enzymes"/>
    <property type="match status" value="1"/>
</dbReference>
<accession>A0A246RZT3</accession>
<dbReference type="InterPro" id="IPR000120">
    <property type="entry name" value="Amidase"/>
</dbReference>
<dbReference type="GO" id="GO:0003824">
    <property type="term" value="F:catalytic activity"/>
    <property type="evidence" value="ECO:0007669"/>
    <property type="project" value="InterPro"/>
</dbReference>
<dbReference type="Gene3D" id="3.90.1300.10">
    <property type="entry name" value="Amidase signature (AS) domain"/>
    <property type="match status" value="1"/>
</dbReference>
<dbReference type="EMBL" id="JPUA01000034">
    <property type="protein sequence ID" value="OWV29075.1"/>
    <property type="molecule type" value="Genomic_DNA"/>
</dbReference>
<evidence type="ECO:0000256" key="1">
    <source>
        <dbReference type="SAM" id="MobiDB-lite"/>
    </source>
</evidence>
<dbReference type="RefSeq" id="WP_240513267.1">
    <property type="nucleotide sequence ID" value="NZ_JPUA01000034.1"/>
</dbReference>
<dbReference type="Pfam" id="PF01425">
    <property type="entry name" value="Amidase"/>
    <property type="match status" value="1"/>
</dbReference>
<feature type="region of interest" description="Disordered" evidence="1">
    <location>
        <begin position="126"/>
        <end position="147"/>
    </location>
</feature>
<feature type="domain" description="Amidase" evidence="2">
    <location>
        <begin position="52"/>
        <end position="412"/>
    </location>
</feature>
<gene>
    <name evidence="3" type="ORF">JI62_15800</name>
</gene>
<dbReference type="InterPro" id="IPR023631">
    <property type="entry name" value="Amidase_dom"/>
</dbReference>
<dbReference type="PANTHER" id="PTHR11895">
    <property type="entry name" value="TRANSAMIDASE"/>
    <property type="match status" value="1"/>
</dbReference>
<dbReference type="InterPro" id="IPR036928">
    <property type="entry name" value="AS_sf"/>
</dbReference>
<proteinExistence type="predicted"/>
<evidence type="ECO:0000259" key="2">
    <source>
        <dbReference type="Pfam" id="PF01425"/>
    </source>
</evidence>